<reference evidence="3 4" key="1">
    <citation type="submission" date="2016-03" db="EMBL/GenBank/DDBJ databases">
        <authorList>
            <person name="Ploux O."/>
        </authorList>
    </citation>
    <scope>NUCLEOTIDE SEQUENCE [LARGE SCALE GENOMIC DNA]</scope>
    <source>
        <strain evidence="3 4">R-45371</strain>
    </source>
</reference>
<keyword evidence="2" id="KW-0732">Signal</keyword>
<dbReference type="RefSeq" id="WP_064035362.1">
    <property type="nucleotide sequence ID" value="NZ_LUUH01000002.1"/>
</dbReference>
<feature type="chain" id="PRO_5008068454" description="Secreted protein" evidence="2">
    <location>
        <begin position="22"/>
        <end position="286"/>
    </location>
</feature>
<keyword evidence="1" id="KW-0472">Membrane</keyword>
<evidence type="ECO:0000256" key="1">
    <source>
        <dbReference type="SAM" id="Phobius"/>
    </source>
</evidence>
<proteinExistence type="predicted"/>
<dbReference type="EMBL" id="LUUH01000002">
    <property type="protein sequence ID" value="OAI09598.1"/>
    <property type="molecule type" value="Genomic_DNA"/>
</dbReference>
<evidence type="ECO:0000256" key="2">
    <source>
        <dbReference type="SAM" id="SignalP"/>
    </source>
</evidence>
<sequence length="286" mass="30299">MKRFSIFCGCLVLSYSSLSSASYTTYAEAQATLGNQNQYLSNPLSLSFDHHKDTNIDKDSSTSASIVYQKIDSYGVYEYRVQSLGTASAGKGVLKAYAGAGWTAGDGYTVSAKADAGFTDPFRIRGPAASNKLVDVLLTLNMHSGTSGNTQASGELWVNNNRYISYQQSTLSPPSFYCAWPVSGACDGNMIIKLPVNTTMSLSAAIAVQAAAASNQPSSTADYSHTASIWLSVLDTNYQLISDSGFSYAAPVPLPAAGWLFGSALLAGIMRFRRFKNLGGASLLAA</sequence>
<feature type="transmembrane region" description="Helical" evidence="1">
    <location>
        <begin position="248"/>
        <end position="269"/>
    </location>
</feature>
<evidence type="ECO:0000313" key="4">
    <source>
        <dbReference type="Proteomes" id="UP000077763"/>
    </source>
</evidence>
<evidence type="ECO:0008006" key="5">
    <source>
        <dbReference type="Google" id="ProtNLM"/>
    </source>
</evidence>
<keyword evidence="1" id="KW-0812">Transmembrane</keyword>
<feature type="signal peptide" evidence="2">
    <location>
        <begin position="1"/>
        <end position="21"/>
    </location>
</feature>
<accession>A0A177MV54</accession>
<organism evidence="3 4">
    <name type="scientific">Methylomonas methanica</name>
    <dbReference type="NCBI Taxonomy" id="421"/>
    <lineage>
        <taxon>Bacteria</taxon>
        <taxon>Pseudomonadati</taxon>
        <taxon>Pseudomonadota</taxon>
        <taxon>Gammaproteobacteria</taxon>
        <taxon>Methylococcales</taxon>
        <taxon>Methylococcaceae</taxon>
        <taxon>Methylomonas</taxon>
    </lineage>
</organism>
<comment type="caution">
    <text evidence="3">The sequence shown here is derived from an EMBL/GenBank/DDBJ whole genome shotgun (WGS) entry which is preliminary data.</text>
</comment>
<dbReference type="AlphaFoldDB" id="A0A177MV54"/>
<name>A0A177MV54_METMH</name>
<protein>
    <recommendedName>
        <fullName evidence="5">Secreted protein</fullName>
    </recommendedName>
</protein>
<evidence type="ECO:0000313" key="3">
    <source>
        <dbReference type="EMBL" id="OAI09598.1"/>
    </source>
</evidence>
<dbReference type="Proteomes" id="UP000077763">
    <property type="component" value="Unassembled WGS sequence"/>
</dbReference>
<keyword evidence="1" id="KW-1133">Transmembrane helix</keyword>
<gene>
    <name evidence="3" type="ORF">A1353_04615</name>
</gene>